<dbReference type="Pfam" id="PF03070">
    <property type="entry name" value="TENA_THI-4"/>
    <property type="match status" value="1"/>
</dbReference>
<dbReference type="InterPro" id="IPR016084">
    <property type="entry name" value="Haem_Oase-like_multi-hlx"/>
</dbReference>
<dbReference type="EMBL" id="JAWLKF010000010">
    <property type="protein sequence ID" value="MDV6304367.1"/>
    <property type="molecule type" value="Genomic_DNA"/>
</dbReference>
<evidence type="ECO:0000256" key="1">
    <source>
        <dbReference type="ARBA" id="ARBA00004948"/>
    </source>
</evidence>
<comment type="caution">
    <text evidence="3">The sequence shown here is derived from an EMBL/GenBank/DDBJ whole genome shotgun (WGS) entry which is preliminary data.</text>
</comment>
<dbReference type="Proteomes" id="UP001186104">
    <property type="component" value="Unassembled WGS sequence"/>
</dbReference>
<name>A0ABU4D4Z5_9NOCA</name>
<organism evidence="3 4">
    <name type="scientific">Rhodococcus cerastii</name>
    <dbReference type="NCBI Taxonomy" id="908616"/>
    <lineage>
        <taxon>Bacteria</taxon>
        <taxon>Bacillati</taxon>
        <taxon>Actinomycetota</taxon>
        <taxon>Actinomycetes</taxon>
        <taxon>Mycobacteriales</taxon>
        <taxon>Nocardiaceae</taxon>
        <taxon>Rhodococcus</taxon>
    </lineage>
</organism>
<proteinExistence type="predicted"/>
<evidence type="ECO:0000313" key="3">
    <source>
        <dbReference type="EMBL" id="MDV6304367.1"/>
    </source>
</evidence>
<accession>A0ABU4D4Z5</accession>
<keyword evidence="4" id="KW-1185">Reference proteome</keyword>
<dbReference type="SUPFAM" id="SSF48613">
    <property type="entry name" value="Heme oxygenase-like"/>
    <property type="match status" value="1"/>
</dbReference>
<gene>
    <name evidence="3" type="ORF">R3P93_17540</name>
</gene>
<evidence type="ECO:0000259" key="2">
    <source>
        <dbReference type="Pfam" id="PF03070"/>
    </source>
</evidence>
<dbReference type="CDD" id="cd19358">
    <property type="entry name" value="TenA_E_Spr0628-like"/>
    <property type="match status" value="1"/>
</dbReference>
<dbReference type="Gene3D" id="1.20.910.10">
    <property type="entry name" value="Heme oxygenase-like"/>
    <property type="match status" value="1"/>
</dbReference>
<dbReference type="RefSeq" id="WP_317533570.1">
    <property type="nucleotide sequence ID" value="NZ_JAWLKF010000010.1"/>
</dbReference>
<feature type="domain" description="Thiaminase-2/PQQC" evidence="2">
    <location>
        <begin position="28"/>
        <end position="181"/>
    </location>
</feature>
<reference evidence="3 4" key="1">
    <citation type="submission" date="2023-10" db="EMBL/GenBank/DDBJ databases">
        <title>Development of a sustainable strategy for remediation of hydrocarbon-contaminated territories based on the waste exchange concept.</title>
        <authorList>
            <person name="Krivoruchko A."/>
        </authorList>
    </citation>
    <scope>NUCLEOTIDE SEQUENCE [LARGE SCALE GENOMIC DNA]</scope>
    <source>
        <strain evidence="3 4">IEGM 1327</strain>
    </source>
</reference>
<comment type="pathway">
    <text evidence="1">Cofactor biosynthesis; thiamine diphosphate biosynthesis.</text>
</comment>
<evidence type="ECO:0000313" key="4">
    <source>
        <dbReference type="Proteomes" id="UP001186104"/>
    </source>
</evidence>
<dbReference type="InterPro" id="IPR004305">
    <property type="entry name" value="Thiaminase-2/PQQC"/>
</dbReference>
<sequence>MTRSAELTARQHRNLAAAQRVRFITDSIDGTLRDDDFRRYLVIEEAFVLTAVRILGLVVAESTSLDDATDHVTSLSNLVGEQREYFAGLREQFPYDGDVDELIEGSSVLSNYALGLARKDGRAAALVAMFAAETLYLSWCRAAMDRSVDREPALQEWIEMHTRPAFVAQVDALAREVDAMDEVDDATLDAWFVGMLAAEMEFHDAAITHDSGVDKRH</sequence>
<protein>
    <submittedName>
        <fullName evidence="3">TenA family protein</fullName>
    </submittedName>
</protein>